<feature type="domain" description="UmuC" evidence="5">
    <location>
        <begin position="1"/>
        <end position="86"/>
    </location>
</feature>
<dbReference type="InterPro" id="IPR024728">
    <property type="entry name" value="PolY_HhH_motif"/>
</dbReference>
<name>A0ABQ6I072_9MICO</name>
<dbReference type="Gene3D" id="3.30.70.270">
    <property type="match status" value="1"/>
</dbReference>
<dbReference type="InterPro" id="IPR043128">
    <property type="entry name" value="Rev_trsase/Diguanyl_cyclase"/>
</dbReference>
<dbReference type="EMBL" id="BSUK01000001">
    <property type="protein sequence ID" value="GMA23348.1"/>
    <property type="molecule type" value="Genomic_DNA"/>
</dbReference>
<evidence type="ECO:0000259" key="5">
    <source>
        <dbReference type="PROSITE" id="PS50173"/>
    </source>
</evidence>
<dbReference type="Pfam" id="PF00817">
    <property type="entry name" value="IMS"/>
    <property type="match status" value="1"/>
</dbReference>
<dbReference type="InterPro" id="IPR001126">
    <property type="entry name" value="UmuC"/>
</dbReference>
<gene>
    <name evidence="6" type="ORF">GCM10025864_11070</name>
</gene>
<dbReference type="SUPFAM" id="SSF100879">
    <property type="entry name" value="Lesion bypass DNA polymerase (Y-family), little finger domain"/>
    <property type="match status" value="1"/>
</dbReference>
<keyword evidence="7" id="KW-1185">Reference proteome</keyword>
<dbReference type="Gene3D" id="1.10.150.20">
    <property type="entry name" value="5' to 3' exonuclease, C-terminal subdomain"/>
    <property type="match status" value="1"/>
</dbReference>
<comment type="similarity">
    <text evidence="1">Belongs to the DNA polymerase type-Y family.</text>
</comment>
<accession>A0ABQ6I072</accession>
<dbReference type="InterPro" id="IPR050116">
    <property type="entry name" value="DNA_polymerase-Y"/>
</dbReference>
<dbReference type="InterPro" id="IPR043502">
    <property type="entry name" value="DNA/RNA_pol_sf"/>
</dbReference>
<comment type="catalytic activity">
    <reaction evidence="3">
        <text>DNA(n) + a 2'-deoxyribonucleoside 5'-triphosphate = DNA(n+1) + diphosphate</text>
        <dbReference type="Rhea" id="RHEA:22508"/>
        <dbReference type="Rhea" id="RHEA-COMP:17339"/>
        <dbReference type="Rhea" id="RHEA-COMP:17340"/>
        <dbReference type="ChEBI" id="CHEBI:33019"/>
        <dbReference type="ChEBI" id="CHEBI:61560"/>
        <dbReference type="ChEBI" id="CHEBI:173112"/>
        <dbReference type="EC" id="2.7.7.7"/>
    </reaction>
</comment>
<evidence type="ECO:0000313" key="6">
    <source>
        <dbReference type="EMBL" id="GMA23348.1"/>
    </source>
</evidence>
<dbReference type="PANTHER" id="PTHR11076:SF33">
    <property type="entry name" value="DNA POLYMERASE KAPPA"/>
    <property type="match status" value="1"/>
</dbReference>
<dbReference type="PANTHER" id="PTHR11076">
    <property type="entry name" value="DNA REPAIR POLYMERASE UMUC / TRANSFERASE FAMILY MEMBER"/>
    <property type="match status" value="1"/>
</dbReference>
<comment type="caution">
    <text evidence="6">The sequence shown here is derived from an EMBL/GenBank/DDBJ whole genome shotgun (WGS) entry which is preliminary data.</text>
</comment>
<dbReference type="PROSITE" id="PS50173">
    <property type="entry name" value="UMUC"/>
    <property type="match status" value="1"/>
</dbReference>
<reference evidence="7" key="1">
    <citation type="journal article" date="2019" name="Int. J. Syst. Evol. Microbiol.">
        <title>The Global Catalogue of Microorganisms (GCM) 10K type strain sequencing project: providing services to taxonomists for standard genome sequencing and annotation.</title>
        <authorList>
            <consortium name="The Broad Institute Genomics Platform"/>
            <consortium name="The Broad Institute Genome Sequencing Center for Infectious Disease"/>
            <person name="Wu L."/>
            <person name="Ma J."/>
        </authorList>
    </citation>
    <scope>NUCLEOTIDE SEQUENCE [LARGE SCALE GENOMIC DNA]</scope>
    <source>
        <strain evidence="7">NBRC 106348</strain>
    </source>
</reference>
<sequence>MSIDEAFLDVAGLRHIDVPPVEIGARLRALVRDEVGLAITVGVARTPFLAKVAGRVAKPDGLLLVEPDGEDAFLHPLPVEQLWGVGAVTAAKLRRYGLVTAGDIAALPDVALRSMLGPAAGRHLFAVVHGMTPERVETGRRRGSIGAQRALGRGPHREGFVRAALLGLVDRVCRRMRGAHRIARTVVLRLRFDDYTRATRSHTFPHATDSGDDLAAAALLLLDGVASLVQERGLTLVGVALTNLASDDVVQPALPSTSAGWPGRARARRARSTAAAGRRTGSTSPSTRSLNASAPGACVGRASCVTVRGSLRRSSRNLPTTTAEPGQS</sequence>
<proteinExistence type="inferred from homology"/>
<evidence type="ECO:0000313" key="7">
    <source>
        <dbReference type="Proteomes" id="UP001157091"/>
    </source>
</evidence>
<organism evidence="6 7">
    <name type="scientific">Luteimicrobium album</name>
    <dbReference type="NCBI Taxonomy" id="1054550"/>
    <lineage>
        <taxon>Bacteria</taxon>
        <taxon>Bacillati</taxon>
        <taxon>Actinomycetota</taxon>
        <taxon>Actinomycetes</taxon>
        <taxon>Micrococcales</taxon>
        <taxon>Luteimicrobium</taxon>
    </lineage>
</organism>
<evidence type="ECO:0000256" key="3">
    <source>
        <dbReference type="ARBA" id="ARBA00049244"/>
    </source>
</evidence>
<comment type="function">
    <text evidence="2">Poorly processive, error-prone DNA polymerase involved in untargeted mutagenesis. Copies undamaged DNA at stalled replication forks, which arise in vivo from mismatched or misaligned primer ends. These misaligned primers can be extended by PolIV. Exhibits no 3'-5' exonuclease (proofreading) activity. May be involved in translesional synthesis, in conjunction with the beta clamp from PolIII.</text>
</comment>
<evidence type="ECO:0000256" key="2">
    <source>
        <dbReference type="ARBA" id="ARBA00025589"/>
    </source>
</evidence>
<protein>
    <recommendedName>
        <fullName evidence="5">UmuC domain-containing protein</fullName>
    </recommendedName>
</protein>
<evidence type="ECO:0000256" key="1">
    <source>
        <dbReference type="ARBA" id="ARBA00010945"/>
    </source>
</evidence>
<evidence type="ECO:0000256" key="4">
    <source>
        <dbReference type="SAM" id="MobiDB-lite"/>
    </source>
</evidence>
<dbReference type="SUPFAM" id="SSF56672">
    <property type="entry name" value="DNA/RNA polymerases"/>
    <property type="match status" value="1"/>
</dbReference>
<dbReference type="InterPro" id="IPR036775">
    <property type="entry name" value="DNA_pol_Y-fam_lit_finger_sf"/>
</dbReference>
<feature type="region of interest" description="Disordered" evidence="4">
    <location>
        <begin position="255"/>
        <end position="295"/>
    </location>
</feature>
<dbReference type="Proteomes" id="UP001157091">
    <property type="component" value="Unassembled WGS sequence"/>
</dbReference>
<dbReference type="Gene3D" id="3.30.1490.100">
    <property type="entry name" value="DNA polymerase, Y-family, little finger domain"/>
    <property type="match status" value="1"/>
</dbReference>
<dbReference type="InterPro" id="IPR017961">
    <property type="entry name" value="DNA_pol_Y-fam_little_finger"/>
</dbReference>
<feature type="compositionally biased region" description="Low complexity" evidence="4">
    <location>
        <begin position="272"/>
        <end position="289"/>
    </location>
</feature>
<dbReference type="Pfam" id="PF11799">
    <property type="entry name" value="IMS_C"/>
    <property type="match status" value="1"/>
</dbReference>
<dbReference type="RefSeq" id="WP_284292392.1">
    <property type="nucleotide sequence ID" value="NZ_BSUK01000001.1"/>
</dbReference>
<dbReference type="Pfam" id="PF11798">
    <property type="entry name" value="IMS_HHH"/>
    <property type="match status" value="1"/>
</dbReference>